<feature type="domain" description="Tetrahydrofolate dehydrogenase/cyclohydrolase NAD(P)-binding" evidence="14">
    <location>
        <begin position="138"/>
        <end position="278"/>
    </location>
</feature>
<comment type="subunit">
    <text evidence="2 12">Homodimer.</text>
</comment>
<dbReference type="Proteomes" id="UP000293568">
    <property type="component" value="Chromosome"/>
</dbReference>
<dbReference type="InterPro" id="IPR020631">
    <property type="entry name" value="THF_DH/CycHdrlase_NAD-bd_dom"/>
</dbReference>
<evidence type="ECO:0000256" key="9">
    <source>
        <dbReference type="ARBA" id="ARBA00023102"/>
    </source>
</evidence>
<dbReference type="EC" id="3.5.4.9" evidence="12"/>
<dbReference type="Pfam" id="PF00763">
    <property type="entry name" value="THF_DHG_CYH"/>
    <property type="match status" value="1"/>
</dbReference>
<dbReference type="GO" id="GO:0006164">
    <property type="term" value="P:purine nucleotide biosynthetic process"/>
    <property type="evidence" value="ECO:0007669"/>
    <property type="project" value="UniProtKB-KW"/>
</dbReference>
<comment type="function">
    <text evidence="12">Catalyzes the oxidation of 5,10-methylenetetrahydrofolate to 5,10-methenyltetrahydrofolate and then the hydrolysis of 5,10-methenyltetrahydrofolate to 10-formyltetrahydrofolate.</text>
</comment>
<organism evidence="15 16">
    <name type="scientific">Paenibacillus protaetiae</name>
    <dbReference type="NCBI Taxonomy" id="2509456"/>
    <lineage>
        <taxon>Bacteria</taxon>
        <taxon>Bacillati</taxon>
        <taxon>Bacillota</taxon>
        <taxon>Bacilli</taxon>
        <taxon>Bacillales</taxon>
        <taxon>Paenibacillaceae</taxon>
        <taxon>Paenibacillus</taxon>
    </lineage>
</organism>
<dbReference type="AlphaFoldDB" id="A0A4P6EVD2"/>
<keyword evidence="4 12" id="KW-0028">Amino-acid biosynthesis</keyword>
<evidence type="ECO:0000256" key="12">
    <source>
        <dbReference type="HAMAP-Rule" id="MF_01576"/>
    </source>
</evidence>
<dbReference type="EC" id="1.5.1.5" evidence="12"/>
<dbReference type="GO" id="GO:0005829">
    <property type="term" value="C:cytosol"/>
    <property type="evidence" value="ECO:0007669"/>
    <property type="project" value="TreeGrafter"/>
</dbReference>
<dbReference type="OrthoDB" id="9803580at2"/>
<dbReference type="CDD" id="cd01080">
    <property type="entry name" value="NAD_bind_m-THF_DH_Cyclohyd"/>
    <property type="match status" value="1"/>
</dbReference>
<keyword evidence="7 12" id="KW-0521">NADP</keyword>
<name>A0A4P6EVD2_9BACL</name>
<evidence type="ECO:0000256" key="10">
    <source>
        <dbReference type="ARBA" id="ARBA00023167"/>
    </source>
</evidence>
<evidence type="ECO:0000256" key="4">
    <source>
        <dbReference type="ARBA" id="ARBA00022605"/>
    </source>
</evidence>
<evidence type="ECO:0000313" key="15">
    <source>
        <dbReference type="EMBL" id="QAY66954.1"/>
    </source>
</evidence>
<keyword evidence="9 12" id="KW-0368">Histidine biosynthesis</keyword>
<keyword evidence="5 12" id="KW-0658">Purine biosynthesis</keyword>
<evidence type="ECO:0000313" key="16">
    <source>
        <dbReference type="Proteomes" id="UP000293568"/>
    </source>
</evidence>
<evidence type="ECO:0000256" key="3">
    <source>
        <dbReference type="ARBA" id="ARBA00022563"/>
    </source>
</evidence>
<dbReference type="Gene3D" id="3.40.50.720">
    <property type="entry name" value="NAD(P)-binding Rossmann-like Domain"/>
    <property type="match status" value="1"/>
</dbReference>
<dbReference type="PANTHER" id="PTHR48099:SF5">
    <property type="entry name" value="C-1-TETRAHYDROFOLATE SYNTHASE, CYTOPLASMIC"/>
    <property type="match status" value="1"/>
</dbReference>
<proteinExistence type="inferred from homology"/>
<dbReference type="GO" id="GO:0004477">
    <property type="term" value="F:methenyltetrahydrofolate cyclohydrolase activity"/>
    <property type="evidence" value="ECO:0007669"/>
    <property type="project" value="UniProtKB-UniRule"/>
</dbReference>
<dbReference type="PANTHER" id="PTHR48099">
    <property type="entry name" value="C-1-TETRAHYDROFOLATE SYNTHASE, CYTOPLASMIC-RELATED"/>
    <property type="match status" value="1"/>
</dbReference>
<feature type="domain" description="Tetrahydrofolate dehydrogenase/cyclohydrolase catalytic" evidence="13">
    <location>
        <begin position="7"/>
        <end position="119"/>
    </location>
</feature>
<dbReference type="PRINTS" id="PR00085">
    <property type="entry name" value="THFDHDRGNASE"/>
</dbReference>
<dbReference type="HAMAP" id="MF_01576">
    <property type="entry name" value="THF_DHG_CYH"/>
    <property type="match status" value="1"/>
</dbReference>
<feature type="binding site" evidence="12">
    <location>
        <begin position="164"/>
        <end position="166"/>
    </location>
    <ligand>
        <name>NADP(+)</name>
        <dbReference type="ChEBI" id="CHEBI:58349"/>
    </ligand>
</feature>
<dbReference type="SUPFAM" id="SSF53223">
    <property type="entry name" value="Aminoacid dehydrogenase-like, N-terminal domain"/>
    <property type="match status" value="1"/>
</dbReference>
<evidence type="ECO:0000256" key="8">
    <source>
        <dbReference type="ARBA" id="ARBA00023002"/>
    </source>
</evidence>
<dbReference type="InterPro" id="IPR036291">
    <property type="entry name" value="NAD(P)-bd_dom_sf"/>
</dbReference>
<keyword evidence="8 12" id="KW-0560">Oxidoreductase</keyword>
<dbReference type="RefSeq" id="WP_129441071.1">
    <property type="nucleotide sequence ID" value="NZ_CP035492.1"/>
</dbReference>
<dbReference type="Gene3D" id="3.40.50.10860">
    <property type="entry name" value="Leucine Dehydrogenase, chain A, domain 1"/>
    <property type="match status" value="1"/>
</dbReference>
<comment type="pathway">
    <text evidence="1 12">One-carbon metabolism; tetrahydrofolate interconversion.</text>
</comment>
<evidence type="ECO:0000256" key="1">
    <source>
        <dbReference type="ARBA" id="ARBA00004777"/>
    </source>
</evidence>
<keyword evidence="6 12" id="KW-0378">Hydrolase</keyword>
<dbReference type="GO" id="GO:0035999">
    <property type="term" value="P:tetrahydrofolate interconversion"/>
    <property type="evidence" value="ECO:0007669"/>
    <property type="project" value="UniProtKB-UniRule"/>
</dbReference>
<dbReference type="EMBL" id="CP035492">
    <property type="protein sequence ID" value="QAY66954.1"/>
    <property type="molecule type" value="Genomic_DNA"/>
</dbReference>
<dbReference type="Pfam" id="PF02882">
    <property type="entry name" value="THF_DHG_CYH_C"/>
    <property type="match status" value="1"/>
</dbReference>
<evidence type="ECO:0000256" key="2">
    <source>
        <dbReference type="ARBA" id="ARBA00011738"/>
    </source>
</evidence>
<keyword evidence="3 12" id="KW-0554">One-carbon metabolism</keyword>
<comment type="similarity">
    <text evidence="12">Belongs to the tetrahydrofolate dehydrogenase/cyclohydrolase family.</text>
</comment>
<evidence type="ECO:0000256" key="5">
    <source>
        <dbReference type="ARBA" id="ARBA00022755"/>
    </source>
</evidence>
<accession>A0A4P6EVD2</accession>
<protein>
    <recommendedName>
        <fullName evidence="12">Bifunctional protein FolD</fullName>
    </recommendedName>
    <domain>
        <recommendedName>
            <fullName evidence="12">Methylenetetrahydrofolate dehydrogenase</fullName>
            <ecNumber evidence="12">1.5.1.5</ecNumber>
        </recommendedName>
    </domain>
    <domain>
        <recommendedName>
            <fullName evidence="12">Methenyltetrahydrofolate cyclohydrolase</fullName>
            <ecNumber evidence="12">3.5.4.9</ecNumber>
        </recommendedName>
    </domain>
</protein>
<dbReference type="UniPathway" id="UPA00193"/>
<dbReference type="InterPro" id="IPR000672">
    <property type="entry name" value="THF_DH/CycHdrlase"/>
</dbReference>
<keyword evidence="10 12" id="KW-0486">Methionine biosynthesis</keyword>
<evidence type="ECO:0000259" key="14">
    <source>
        <dbReference type="Pfam" id="PF02882"/>
    </source>
</evidence>
<dbReference type="GO" id="GO:0004488">
    <property type="term" value="F:methylenetetrahydrofolate dehydrogenase (NADP+) activity"/>
    <property type="evidence" value="ECO:0007669"/>
    <property type="project" value="UniProtKB-UniRule"/>
</dbReference>
<evidence type="ECO:0000256" key="7">
    <source>
        <dbReference type="ARBA" id="ARBA00022857"/>
    </source>
</evidence>
<dbReference type="GO" id="GO:0009086">
    <property type="term" value="P:methionine biosynthetic process"/>
    <property type="evidence" value="ECO:0007669"/>
    <property type="project" value="UniProtKB-KW"/>
</dbReference>
<keyword evidence="16" id="KW-1185">Reference proteome</keyword>
<comment type="catalytic activity">
    <reaction evidence="12">
        <text>(6R)-5,10-methenyltetrahydrofolate + H2O = (6R)-10-formyltetrahydrofolate + H(+)</text>
        <dbReference type="Rhea" id="RHEA:23700"/>
        <dbReference type="ChEBI" id="CHEBI:15377"/>
        <dbReference type="ChEBI" id="CHEBI:15378"/>
        <dbReference type="ChEBI" id="CHEBI:57455"/>
        <dbReference type="ChEBI" id="CHEBI:195366"/>
        <dbReference type="EC" id="3.5.4.9"/>
    </reaction>
</comment>
<gene>
    <name evidence="12" type="primary">folD</name>
    <name evidence="15" type="ORF">ET464_11670</name>
</gene>
<evidence type="ECO:0000259" key="13">
    <source>
        <dbReference type="Pfam" id="PF00763"/>
    </source>
</evidence>
<dbReference type="GO" id="GO:0000105">
    <property type="term" value="P:L-histidine biosynthetic process"/>
    <property type="evidence" value="ECO:0007669"/>
    <property type="project" value="UniProtKB-KW"/>
</dbReference>
<reference evidence="15 16" key="1">
    <citation type="submission" date="2019-01" db="EMBL/GenBank/DDBJ databases">
        <title>Genome sequencing of strain FW100M-2.</title>
        <authorList>
            <person name="Heo J."/>
            <person name="Kim S.-J."/>
            <person name="Kim J.-S."/>
            <person name="Hong S.-B."/>
            <person name="Kwon S.-W."/>
        </authorList>
    </citation>
    <scope>NUCLEOTIDE SEQUENCE [LARGE SCALE GENOMIC DNA]</scope>
    <source>
        <strain evidence="15 16">FW100M-2</strain>
    </source>
</reference>
<dbReference type="InterPro" id="IPR046346">
    <property type="entry name" value="Aminoacid_DH-like_N_sf"/>
</dbReference>
<evidence type="ECO:0000256" key="11">
    <source>
        <dbReference type="ARBA" id="ARBA00023268"/>
    </source>
</evidence>
<dbReference type="FunFam" id="3.40.50.10860:FF:000005">
    <property type="entry name" value="C-1-tetrahydrofolate synthase, cytoplasmic, putative"/>
    <property type="match status" value="1"/>
</dbReference>
<feature type="binding site" evidence="12">
    <location>
        <position position="230"/>
    </location>
    <ligand>
        <name>NADP(+)</name>
        <dbReference type="ChEBI" id="CHEBI:58349"/>
    </ligand>
</feature>
<dbReference type="KEGG" id="pprt:ET464_11670"/>
<sequence length="292" mass="30979">MADIYKAKEAAEAVYETIKHGVADWKRQGITPRIATLLVEGDPASAYYAEAKRKTAGKLGISFELHSFKADVSEAELLQCISRLNENPDVHGIMLELPLPKHLNPGTIEAAIAPTKDVDGVTPANKLATVTGAAGLYPATPQACIKLVKHYGHKLEGVNVTLVGCGRTVGLPLFHLLQREHATVTVCHAYTPDLTPHLKQAAISFVAVGNPGTVTKEMVHPGLVLIDAGINETADGSIVGDVAADAGQHAAAYSPVPGGVGTLTTAVLFENLLKAIQLQTERNVNYEYAHFV</sequence>
<evidence type="ECO:0000256" key="6">
    <source>
        <dbReference type="ARBA" id="ARBA00022801"/>
    </source>
</evidence>
<dbReference type="InterPro" id="IPR020630">
    <property type="entry name" value="THF_DH/CycHdrlase_cat_dom"/>
</dbReference>
<dbReference type="SUPFAM" id="SSF51735">
    <property type="entry name" value="NAD(P)-binding Rossmann-fold domains"/>
    <property type="match status" value="1"/>
</dbReference>
<keyword evidence="11 12" id="KW-0511">Multifunctional enzyme</keyword>
<comment type="catalytic activity">
    <reaction evidence="12">
        <text>(6R)-5,10-methylene-5,6,7,8-tetrahydrofolate + NADP(+) = (6R)-5,10-methenyltetrahydrofolate + NADPH</text>
        <dbReference type="Rhea" id="RHEA:22812"/>
        <dbReference type="ChEBI" id="CHEBI:15636"/>
        <dbReference type="ChEBI" id="CHEBI:57455"/>
        <dbReference type="ChEBI" id="CHEBI:57783"/>
        <dbReference type="ChEBI" id="CHEBI:58349"/>
        <dbReference type="EC" id="1.5.1.5"/>
    </reaction>
</comment>
<comment type="caution">
    <text evidence="12">Lacks conserved residue(s) required for the propagation of feature annotation.</text>
</comment>